<dbReference type="EMBL" id="MHRJ01000035">
    <property type="protein sequence ID" value="OHA21930.1"/>
    <property type="molecule type" value="Genomic_DNA"/>
</dbReference>
<feature type="signal peptide" evidence="2">
    <location>
        <begin position="1"/>
        <end position="25"/>
    </location>
</feature>
<feature type="chain" id="PRO_5009583650" evidence="2">
    <location>
        <begin position="26"/>
        <end position="218"/>
    </location>
</feature>
<feature type="region of interest" description="Disordered" evidence="1">
    <location>
        <begin position="156"/>
        <end position="198"/>
    </location>
</feature>
<evidence type="ECO:0000256" key="1">
    <source>
        <dbReference type="SAM" id="MobiDB-lite"/>
    </source>
</evidence>
<protein>
    <submittedName>
        <fullName evidence="3">Uncharacterized protein</fullName>
    </submittedName>
</protein>
<feature type="compositionally biased region" description="Polar residues" evidence="1">
    <location>
        <begin position="160"/>
        <end position="182"/>
    </location>
</feature>
<gene>
    <name evidence="3" type="ORF">A2W52_01475</name>
</gene>
<feature type="region of interest" description="Disordered" evidence="1">
    <location>
        <begin position="51"/>
        <end position="88"/>
    </location>
</feature>
<sequence length="218" mass="21736">MMDMKKAVAFAAGAAMFLSAVPAFASDDIDVEVKNKDTTVINTVGTSANTGSNIADGGSASTLVEKSGNVKGSGNDDNSTSAGGNTSLGGFGGVITTGNAKAKSKVSNNVNSTDIKVKTECGCDDDVDVHVKNKRTDVTNDVGTLADTGFNDANGGSADATVTKSGSVKGTDNDANTTSAGDNLSIGGDGGEVTTGNAKAKSKVSNTVNSTVIRVRRI</sequence>
<evidence type="ECO:0000313" key="3">
    <source>
        <dbReference type="EMBL" id="OHA21930.1"/>
    </source>
</evidence>
<comment type="caution">
    <text evidence="3">The sequence shown here is derived from an EMBL/GenBank/DDBJ whole genome shotgun (WGS) entry which is preliminary data.</text>
</comment>
<evidence type="ECO:0000313" key="4">
    <source>
        <dbReference type="Proteomes" id="UP000176493"/>
    </source>
</evidence>
<accession>A0A1G2MDE7</accession>
<evidence type="ECO:0000256" key="2">
    <source>
        <dbReference type="SAM" id="SignalP"/>
    </source>
</evidence>
<name>A0A1G2MDE7_9BACT</name>
<keyword evidence="2" id="KW-0732">Signal</keyword>
<reference evidence="3 4" key="1">
    <citation type="journal article" date="2016" name="Nat. Commun.">
        <title>Thousands of microbial genomes shed light on interconnected biogeochemical processes in an aquifer system.</title>
        <authorList>
            <person name="Anantharaman K."/>
            <person name="Brown C.T."/>
            <person name="Hug L.A."/>
            <person name="Sharon I."/>
            <person name="Castelle C.J."/>
            <person name="Probst A.J."/>
            <person name="Thomas B.C."/>
            <person name="Singh A."/>
            <person name="Wilkins M.J."/>
            <person name="Karaoz U."/>
            <person name="Brodie E.L."/>
            <person name="Williams K.H."/>
            <person name="Hubbard S.S."/>
            <person name="Banfield J.F."/>
        </authorList>
    </citation>
    <scope>NUCLEOTIDE SEQUENCE [LARGE SCALE GENOMIC DNA]</scope>
</reference>
<dbReference type="Proteomes" id="UP000176493">
    <property type="component" value="Unassembled WGS sequence"/>
</dbReference>
<dbReference type="AlphaFoldDB" id="A0A1G2MDE7"/>
<proteinExistence type="predicted"/>
<feature type="compositionally biased region" description="Polar residues" evidence="1">
    <location>
        <begin position="51"/>
        <end position="85"/>
    </location>
</feature>
<organism evidence="3 4">
    <name type="scientific">Candidatus Taylorbacteria bacterium RIFCSPHIGHO2_02_49_25</name>
    <dbReference type="NCBI Taxonomy" id="1802305"/>
    <lineage>
        <taxon>Bacteria</taxon>
        <taxon>Candidatus Tayloriibacteriota</taxon>
    </lineage>
</organism>